<dbReference type="EMBL" id="ML769517">
    <property type="protein sequence ID" value="KAE9396231.1"/>
    <property type="molecule type" value="Genomic_DNA"/>
</dbReference>
<organism evidence="4 5">
    <name type="scientific">Gymnopus androsaceus JB14</name>
    <dbReference type="NCBI Taxonomy" id="1447944"/>
    <lineage>
        <taxon>Eukaryota</taxon>
        <taxon>Fungi</taxon>
        <taxon>Dikarya</taxon>
        <taxon>Basidiomycota</taxon>
        <taxon>Agaricomycotina</taxon>
        <taxon>Agaricomycetes</taxon>
        <taxon>Agaricomycetidae</taxon>
        <taxon>Agaricales</taxon>
        <taxon>Marasmiineae</taxon>
        <taxon>Omphalotaceae</taxon>
        <taxon>Gymnopus</taxon>
    </lineage>
</organism>
<evidence type="ECO:0000256" key="2">
    <source>
        <dbReference type="ARBA" id="ARBA00022737"/>
    </source>
</evidence>
<dbReference type="Proteomes" id="UP000799118">
    <property type="component" value="Unassembled WGS sequence"/>
</dbReference>
<proteinExistence type="predicted"/>
<name>A0A6A4HEA8_9AGAR</name>
<accession>A0A6A4HEA8</accession>
<dbReference type="PROSITE" id="PS50082">
    <property type="entry name" value="WD_REPEATS_2"/>
    <property type="match status" value="2"/>
</dbReference>
<dbReference type="PANTHER" id="PTHR19848">
    <property type="entry name" value="WD40 REPEAT PROTEIN"/>
    <property type="match status" value="1"/>
</dbReference>
<dbReference type="Gene3D" id="2.130.10.10">
    <property type="entry name" value="YVTN repeat-like/Quinoprotein amine dehydrogenase"/>
    <property type="match status" value="1"/>
</dbReference>
<gene>
    <name evidence="4" type="ORF">BT96DRAFT_941867</name>
</gene>
<dbReference type="InterPro" id="IPR001680">
    <property type="entry name" value="WD40_rpt"/>
</dbReference>
<evidence type="ECO:0000256" key="1">
    <source>
        <dbReference type="ARBA" id="ARBA00022574"/>
    </source>
</evidence>
<sequence length="123" mass="13429">MSLKGILIQCCAHDQTVRVWDTFTGKIVHVLEGHTGSVWSVVYSGDNHKIASGSVDGTVHVWGAKSGQGLDIFRGHTGTVLSVRFSPDSRRLISVSANGIAHAWDTTEEWKDGRFLVEPQSKL</sequence>
<dbReference type="InterPro" id="IPR036322">
    <property type="entry name" value="WD40_repeat_dom_sf"/>
</dbReference>
<evidence type="ECO:0000256" key="3">
    <source>
        <dbReference type="PROSITE-ProRule" id="PRU00221"/>
    </source>
</evidence>
<feature type="repeat" description="WD" evidence="3">
    <location>
        <begin position="73"/>
        <end position="105"/>
    </location>
</feature>
<dbReference type="PROSITE" id="PS50294">
    <property type="entry name" value="WD_REPEATS_REGION"/>
    <property type="match status" value="2"/>
</dbReference>
<dbReference type="InterPro" id="IPR015943">
    <property type="entry name" value="WD40/YVTN_repeat-like_dom_sf"/>
</dbReference>
<dbReference type="PANTHER" id="PTHR19848:SF8">
    <property type="entry name" value="F-BOX AND WD REPEAT DOMAIN CONTAINING 7"/>
    <property type="match status" value="1"/>
</dbReference>
<dbReference type="SMART" id="SM00320">
    <property type="entry name" value="WD40"/>
    <property type="match status" value="2"/>
</dbReference>
<evidence type="ECO:0000313" key="5">
    <source>
        <dbReference type="Proteomes" id="UP000799118"/>
    </source>
</evidence>
<protein>
    <submittedName>
        <fullName evidence="4">WD40 repeat-like protein</fullName>
    </submittedName>
</protein>
<dbReference type="OrthoDB" id="2615105at2759"/>
<keyword evidence="1 3" id="KW-0853">WD repeat</keyword>
<evidence type="ECO:0000313" key="4">
    <source>
        <dbReference type="EMBL" id="KAE9396231.1"/>
    </source>
</evidence>
<dbReference type="AlphaFoldDB" id="A0A6A4HEA8"/>
<feature type="repeat" description="WD" evidence="3">
    <location>
        <begin position="31"/>
        <end position="72"/>
    </location>
</feature>
<keyword evidence="2" id="KW-0677">Repeat</keyword>
<keyword evidence="5" id="KW-1185">Reference proteome</keyword>
<dbReference type="Pfam" id="PF00400">
    <property type="entry name" value="WD40"/>
    <property type="match status" value="2"/>
</dbReference>
<dbReference type="SUPFAM" id="SSF50978">
    <property type="entry name" value="WD40 repeat-like"/>
    <property type="match status" value="1"/>
</dbReference>
<reference evidence="4" key="1">
    <citation type="journal article" date="2019" name="Environ. Microbiol.">
        <title>Fungal ecological strategies reflected in gene transcription - a case study of two litter decomposers.</title>
        <authorList>
            <person name="Barbi F."/>
            <person name="Kohler A."/>
            <person name="Barry K."/>
            <person name="Baskaran P."/>
            <person name="Daum C."/>
            <person name="Fauchery L."/>
            <person name="Ihrmark K."/>
            <person name="Kuo A."/>
            <person name="LaButti K."/>
            <person name="Lipzen A."/>
            <person name="Morin E."/>
            <person name="Grigoriev I.V."/>
            <person name="Henrissat B."/>
            <person name="Lindahl B."/>
            <person name="Martin F."/>
        </authorList>
    </citation>
    <scope>NUCLEOTIDE SEQUENCE</scope>
    <source>
        <strain evidence="4">JB14</strain>
    </source>
</reference>